<protein>
    <submittedName>
        <fullName evidence="1">Uncharacterized protein</fullName>
    </submittedName>
</protein>
<keyword evidence="2" id="KW-1185">Reference proteome</keyword>
<organism evidence="1 2">
    <name type="scientific">Cryptococcus gattii EJB2</name>
    <dbReference type="NCBI Taxonomy" id="1296103"/>
    <lineage>
        <taxon>Eukaryota</taxon>
        <taxon>Fungi</taxon>
        <taxon>Dikarya</taxon>
        <taxon>Basidiomycota</taxon>
        <taxon>Agaricomycotina</taxon>
        <taxon>Tremellomycetes</taxon>
        <taxon>Tremellales</taxon>
        <taxon>Cryptococcaceae</taxon>
        <taxon>Cryptococcus</taxon>
        <taxon>Cryptococcus gattii species complex</taxon>
    </lineage>
</organism>
<gene>
    <name evidence="1" type="ORF">I306_03058</name>
</gene>
<evidence type="ECO:0000313" key="1">
    <source>
        <dbReference type="EMBL" id="KIR79895.1"/>
    </source>
</evidence>
<dbReference type="EMBL" id="KN848662">
    <property type="protein sequence ID" value="KIR79895.1"/>
    <property type="molecule type" value="Genomic_DNA"/>
</dbReference>
<reference evidence="1 2" key="1">
    <citation type="submission" date="2015-01" db="EMBL/GenBank/DDBJ databases">
        <title>The Genome Sequence of Cryptococcus gattii EJB2.</title>
        <authorList>
            <consortium name="The Broad Institute Genomics Platform"/>
            <person name="Cuomo C."/>
            <person name="Litvintseva A."/>
            <person name="Chen Y."/>
            <person name="Heitman J."/>
            <person name="Sun S."/>
            <person name="Springer D."/>
            <person name="Dromer F."/>
            <person name="Young S."/>
            <person name="Zeng Q."/>
            <person name="Gargeya S."/>
            <person name="Abouelleil A."/>
            <person name="Alvarado L."/>
            <person name="Chapman S.B."/>
            <person name="Gainer-Dewar J."/>
            <person name="Goldberg J."/>
            <person name="Griggs A."/>
            <person name="Gujja S."/>
            <person name="Hansen M."/>
            <person name="Howarth C."/>
            <person name="Imamovic A."/>
            <person name="Larimer J."/>
            <person name="Murphy C."/>
            <person name="Naylor J."/>
            <person name="Pearson M."/>
            <person name="Priest M."/>
            <person name="Roberts A."/>
            <person name="Saif S."/>
            <person name="Shea T."/>
            <person name="Sykes S."/>
            <person name="Wortman J."/>
            <person name="Nusbaum C."/>
            <person name="Birren B."/>
        </authorList>
    </citation>
    <scope>NUCLEOTIDE SEQUENCE [LARGE SCALE GENOMIC DNA]</scope>
    <source>
        <strain evidence="1 2">EJB2</strain>
    </source>
</reference>
<accession>A0ABR5BW77</accession>
<sequence>MMSADSSAPFRKALLGLLVVVLICVAVDLFS</sequence>
<dbReference type="Proteomes" id="UP000054272">
    <property type="component" value="Unassembled WGS sequence"/>
</dbReference>
<evidence type="ECO:0000313" key="2">
    <source>
        <dbReference type="Proteomes" id="UP000054272"/>
    </source>
</evidence>
<name>A0ABR5BW77_9TREE</name>
<proteinExistence type="predicted"/>